<dbReference type="InterPro" id="IPR010093">
    <property type="entry name" value="SinI_DNA-bd"/>
</dbReference>
<evidence type="ECO:0000313" key="1">
    <source>
        <dbReference type="EMBL" id="OFA34852.1"/>
    </source>
</evidence>
<dbReference type="Proteomes" id="UP000175684">
    <property type="component" value="Unassembled WGS sequence"/>
</dbReference>
<dbReference type="GO" id="GO:0003677">
    <property type="term" value="F:DNA binding"/>
    <property type="evidence" value="ECO:0007669"/>
    <property type="project" value="InterPro"/>
</dbReference>
<dbReference type="Pfam" id="PF12728">
    <property type="entry name" value="HTH_17"/>
    <property type="match status" value="1"/>
</dbReference>
<reference evidence="1 2" key="1">
    <citation type="submission" date="2016-07" db="EMBL/GenBank/DDBJ databases">
        <title>Draft Genome Sequence of Bifidobacterium adolescentis strain Km 4.</title>
        <authorList>
            <person name="Danilenko V.N."/>
        </authorList>
    </citation>
    <scope>NUCLEOTIDE SEQUENCE [LARGE SCALE GENOMIC DNA]</scope>
    <source>
        <strain evidence="1 2">Km 4</strain>
    </source>
</reference>
<sequence>MANVRTMDSIHRPLAVTVSVAAQLLGFKDTKSIYTLIRQGKIRARKSGRIFLISYKSLEDYVEGC</sequence>
<proteinExistence type="predicted"/>
<dbReference type="EMBL" id="MAXD01000004">
    <property type="protein sequence ID" value="OFA34852.1"/>
    <property type="molecule type" value="Genomic_DNA"/>
</dbReference>
<name>A0A1E7XZT3_BIFAD</name>
<comment type="caution">
    <text evidence="1">The sequence shown here is derived from an EMBL/GenBank/DDBJ whole genome shotgun (WGS) entry which is preliminary data.</text>
</comment>
<dbReference type="InterPro" id="IPR041657">
    <property type="entry name" value="HTH_17"/>
</dbReference>
<gene>
    <name evidence="1" type="ORF">BBK15_06665</name>
</gene>
<accession>A0A1E7XZT3</accession>
<dbReference type="OrthoDB" id="3234977at2"/>
<dbReference type="NCBIfam" id="TIGR01764">
    <property type="entry name" value="excise"/>
    <property type="match status" value="1"/>
</dbReference>
<evidence type="ECO:0000313" key="2">
    <source>
        <dbReference type="Proteomes" id="UP000175684"/>
    </source>
</evidence>
<organism evidence="1 2">
    <name type="scientific">Bifidobacterium adolescentis</name>
    <dbReference type="NCBI Taxonomy" id="1680"/>
    <lineage>
        <taxon>Bacteria</taxon>
        <taxon>Bacillati</taxon>
        <taxon>Actinomycetota</taxon>
        <taxon>Actinomycetes</taxon>
        <taxon>Bifidobacteriales</taxon>
        <taxon>Bifidobacteriaceae</taxon>
        <taxon>Bifidobacterium</taxon>
    </lineage>
</organism>
<dbReference type="AlphaFoldDB" id="A0A1E7XZT3"/>
<dbReference type="RefSeq" id="WP_065434838.1">
    <property type="nucleotide sequence ID" value="NZ_JADMOG010000004.1"/>
</dbReference>
<protein>
    <submittedName>
        <fullName evidence="1">Uncharacterized protein</fullName>
    </submittedName>
</protein>